<sequence length="194" mass="21949">MFFFRPSHDGLSLSLTFLATLALDTTGMYYASAAPSGNYYHHVEPTHYHSPYQSGIISFSTEAGSFPPHAELSEQPLSGNDQSDYYTRMVVNVVKQELLEPPSPLPRSVIDDLRIEGTARLFFRENDTSYYLPFHVRILPDSNSRFMDGYLVIQPTDHGDTSPIARHEAVLELVASVYQGEPMNPEARFIIHRH</sequence>
<dbReference type="EMBL" id="MU806100">
    <property type="protein sequence ID" value="KAJ3839987.1"/>
    <property type="molecule type" value="Genomic_DNA"/>
</dbReference>
<protein>
    <submittedName>
        <fullName evidence="2">Uncharacterized protein</fullName>
    </submittedName>
</protein>
<gene>
    <name evidence="2" type="ORF">F5878DRAFT_614666</name>
</gene>
<name>A0AA38UIU4_9AGAR</name>
<dbReference type="AlphaFoldDB" id="A0AA38UIU4"/>
<accession>A0AA38UIU4</accession>
<evidence type="ECO:0000256" key="1">
    <source>
        <dbReference type="SAM" id="SignalP"/>
    </source>
</evidence>
<organism evidence="2 3">
    <name type="scientific">Lentinula raphanica</name>
    <dbReference type="NCBI Taxonomy" id="153919"/>
    <lineage>
        <taxon>Eukaryota</taxon>
        <taxon>Fungi</taxon>
        <taxon>Dikarya</taxon>
        <taxon>Basidiomycota</taxon>
        <taxon>Agaricomycotina</taxon>
        <taxon>Agaricomycetes</taxon>
        <taxon>Agaricomycetidae</taxon>
        <taxon>Agaricales</taxon>
        <taxon>Marasmiineae</taxon>
        <taxon>Omphalotaceae</taxon>
        <taxon>Lentinula</taxon>
    </lineage>
</organism>
<comment type="caution">
    <text evidence="2">The sequence shown here is derived from an EMBL/GenBank/DDBJ whole genome shotgun (WGS) entry which is preliminary data.</text>
</comment>
<keyword evidence="3" id="KW-1185">Reference proteome</keyword>
<evidence type="ECO:0000313" key="2">
    <source>
        <dbReference type="EMBL" id="KAJ3839987.1"/>
    </source>
</evidence>
<proteinExistence type="predicted"/>
<reference evidence="2" key="1">
    <citation type="submission" date="2022-08" db="EMBL/GenBank/DDBJ databases">
        <authorList>
            <consortium name="DOE Joint Genome Institute"/>
            <person name="Min B."/>
            <person name="Riley R."/>
            <person name="Sierra-Patev S."/>
            <person name="Naranjo-Ortiz M."/>
            <person name="Looney B."/>
            <person name="Konkel Z."/>
            <person name="Slot J.C."/>
            <person name="Sakamoto Y."/>
            <person name="Steenwyk J.L."/>
            <person name="Rokas A."/>
            <person name="Carro J."/>
            <person name="Camarero S."/>
            <person name="Ferreira P."/>
            <person name="Molpeceres G."/>
            <person name="Ruiz-Duenas F.J."/>
            <person name="Serrano A."/>
            <person name="Henrissat B."/>
            <person name="Drula E."/>
            <person name="Hughes K.W."/>
            <person name="Mata J.L."/>
            <person name="Ishikawa N.K."/>
            <person name="Vargas-Isla R."/>
            <person name="Ushijima S."/>
            <person name="Smith C.A."/>
            <person name="Ahrendt S."/>
            <person name="Andreopoulos W."/>
            <person name="He G."/>
            <person name="Labutti K."/>
            <person name="Lipzen A."/>
            <person name="Ng V."/>
            <person name="Sandor L."/>
            <person name="Barry K."/>
            <person name="Martinez A.T."/>
            <person name="Xiao Y."/>
            <person name="Gibbons J.G."/>
            <person name="Terashima K."/>
            <person name="Hibbett D.S."/>
            <person name="Grigoriev I.V."/>
        </authorList>
    </citation>
    <scope>NUCLEOTIDE SEQUENCE</scope>
    <source>
        <strain evidence="2">TFB9207</strain>
    </source>
</reference>
<evidence type="ECO:0000313" key="3">
    <source>
        <dbReference type="Proteomes" id="UP001163846"/>
    </source>
</evidence>
<dbReference type="Proteomes" id="UP001163846">
    <property type="component" value="Unassembled WGS sequence"/>
</dbReference>
<feature type="chain" id="PRO_5041325276" evidence="1">
    <location>
        <begin position="23"/>
        <end position="194"/>
    </location>
</feature>
<feature type="signal peptide" evidence="1">
    <location>
        <begin position="1"/>
        <end position="22"/>
    </location>
</feature>
<keyword evidence="1" id="KW-0732">Signal</keyword>